<dbReference type="PANTHER" id="PTHR21143:SF121">
    <property type="entry name" value="GUSTATORY AND ODORANT RECEPTOR 21A"/>
    <property type="match status" value="1"/>
</dbReference>
<feature type="transmembrane region" description="Helical" evidence="1">
    <location>
        <begin position="215"/>
        <end position="233"/>
    </location>
</feature>
<name>A0A9N9TPN5_PHYSR</name>
<accession>A0A9N9TPN5</accession>
<proteinExistence type="predicted"/>
<dbReference type="GO" id="GO:0030424">
    <property type="term" value="C:axon"/>
    <property type="evidence" value="ECO:0007669"/>
    <property type="project" value="TreeGrafter"/>
</dbReference>
<feature type="transmembrane region" description="Helical" evidence="1">
    <location>
        <begin position="41"/>
        <end position="70"/>
    </location>
</feature>
<evidence type="ECO:0000313" key="2">
    <source>
        <dbReference type="EMBL" id="CAG9859879.1"/>
    </source>
</evidence>
<sequence>MIVAYCFKLDEWKTIVKLIKKSDWSESKISSFYRDESPYDLIYLSFNFIFISHVLIYNLIAWQVVLFVAFKYKNLVEYLKCPAKFEPYDLIVGRELTELSRLIGKFNKVFGSYLFFRIILLVVNILILVCHYMKTTFGIRRFIATSAIECYNTIFCLTFILACEKSEVYFEDLIQTCIYLQVEAGEENARKLTNWAKELRPKFNAAGFFLIHQKILTTVFSNVAMYLIIILQFKFSTL</sequence>
<feature type="transmembrane region" description="Helical" evidence="1">
    <location>
        <begin position="110"/>
        <end position="130"/>
    </location>
</feature>
<keyword evidence="1" id="KW-1133">Transmembrane helix</keyword>
<protein>
    <submittedName>
        <fullName evidence="2">Uncharacterized protein</fullName>
    </submittedName>
</protein>
<evidence type="ECO:0000256" key="1">
    <source>
        <dbReference type="SAM" id="Phobius"/>
    </source>
</evidence>
<dbReference type="GO" id="GO:0030425">
    <property type="term" value="C:dendrite"/>
    <property type="evidence" value="ECO:0007669"/>
    <property type="project" value="TreeGrafter"/>
</dbReference>
<evidence type="ECO:0000313" key="3">
    <source>
        <dbReference type="Proteomes" id="UP001153712"/>
    </source>
</evidence>
<dbReference type="EMBL" id="OU900096">
    <property type="protein sequence ID" value="CAG9859879.1"/>
    <property type="molecule type" value="Genomic_DNA"/>
</dbReference>
<dbReference type="GO" id="GO:0043025">
    <property type="term" value="C:neuronal cell body"/>
    <property type="evidence" value="ECO:0007669"/>
    <property type="project" value="TreeGrafter"/>
</dbReference>
<keyword evidence="1" id="KW-0812">Transmembrane</keyword>
<keyword evidence="1" id="KW-0472">Membrane</keyword>
<dbReference type="AlphaFoldDB" id="A0A9N9TPN5"/>
<dbReference type="PANTHER" id="PTHR21143">
    <property type="entry name" value="INVERTEBRATE GUSTATORY RECEPTOR"/>
    <property type="match status" value="1"/>
</dbReference>
<reference evidence="2" key="1">
    <citation type="submission" date="2022-01" db="EMBL/GenBank/DDBJ databases">
        <authorList>
            <person name="King R."/>
        </authorList>
    </citation>
    <scope>NUCLEOTIDE SEQUENCE</scope>
</reference>
<gene>
    <name evidence="2" type="ORF">PHYEVI_LOCUS6242</name>
</gene>
<organism evidence="2 3">
    <name type="scientific">Phyllotreta striolata</name>
    <name type="common">Striped flea beetle</name>
    <name type="synonym">Crioceris striolata</name>
    <dbReference type="NCBI Taxonomy" id="444603"/>
    <lineage>
        <taxon>Eukaryota</taxon>
        <taxon>Metazoa</taxon>
        <taxon>Ecdysozoa</taxon>
        <taxon>Arthropoda</taxon>
        <taxon>Hexapoda</taxon>
        <taxon>Insecta</taxon>
        <taxon>Pterygota</taxon>
        <taxon>Neoptera</taxon>
        <taxon>Endopterygota</taxon>
        <taxon>Coleoptera</taxon>
        <taxon>Polyphaga</taxon>
        <taxon>Cucujiformia</taxon>
        <taxon>Chrysomeloidea</taxon>
        <taxon>Chrysomelidae</taxon>
        <taxon>Galerucinae</taxon>
        <taxon>Alticini</taxon>
        <taxon>Phyllotreta</taxon>
    </lineage>
</organism>
<keyword evidence="3" id="KW-1185">Reference proteome</keyword>
<dbReference type="Proteomes" id="UP001153712">
    <property type="component" value="Chromosome 3"/>
</dbReference>
<dbReference type="OrthoDB" id="6748730at2759"/>